<sequence>MVVEKYNTINKIAAFPVEGFKALQQESQLEGYRFLLRLEKDWLNGTNTFSAAGEGLYEVRAQGELVAIGGINTDPYGASAADGRLRRFYVKEAYRRKGVGKMLVDFILQQHAANFERVSLYTGELAAGAFYVRCGFEKVLGEEKVSHRIELNS</sequence>
<dbReference type="GO" id="GO:0016747">
    <property type="term" value="F:acyltransferase activity, transferring groups other than amino-acyl groups"/>
    <property type="evidence" value="ECO:0007669"/>
    <property type="project" value="InterPro"/>
</dbReference>
<dbReference type="InParanoid" id="A0A1H8ZU98"/>
<keyword evidence="2" id="KW-0808">Transferase</keyword>
<keyword evidence="3" id="KW-1185">Reference proteome</keyword>
<dbReference type="AlphaFoldDB" id="A0A1H8ZU98"/>
<proteinExistence type="predicted"/>
<dbReference type="PROSITE" id="PS51186">
    <property type="entry name" value="GNAT"/>
    <property type="match status" value="1"/>
</dbReference>
<dbReference type="STRING" id="478744.SAMN05444359_101448"/>
<evidence type="ECO:0000313" key="2">
    <source>
        <dbReference type="EMBL" id="SEP67954.1"/>
    </source>
</evidence>
<dbReference type="Gene3D" id="3.40.630.30">
    <property type="match status" value="1"/>
</dbReference>
<dbReference type="InterPro" id="IPR000182">
    <property type="entry name" value="GNAT_dom"/>
</dbReference>
<dbReference type="OrthoDB" id="9789603at2"/>
<dbReference type="Proteomes" id="UP000199021">
    <property type="component" value="Unassembled WGS sequence"/>
</dbReference>
<organism evidence="2 3">
    <name type="scientific">Neolewinella agarilytica</name>
    <dbReference type="NCBI Taxonomy" id="478744"/>
    <lineage>
        <taxon>Bacteria</taxon>
        <taxon>Pseudomonadati</taxon>
        <taxon>Bacteroidota</taxon>
        <taxon>Saprospiria</taxon>
        <taxon>Saprospirales</taxon>
        <taxon>Lewinellaceae</taxon>
        <taxon>Neolewinella</taxon>
    </lineage>
</organism>
<evidence type="ECO:0000313" key="3">
    <source>
        <dbReference type="Proteomes" id="UP000199021"/>
    </source>
</evidence>
<dbReference type="InterPro" id="IPR016181">
    <property type="entry name" value="Acyl_CoA_acyltransferase"/>
</dbReference>
<dbReference type="Pfam" id="PF13508">
    <property type="entry name" value="Acetyltransf_7"/>
    <property type="match status" value="1"/>
</dbReference>
<evidence type="ECO:0000259" key="1">
    <source>
        <dbReference type="PROSITE" id="PS51186"/>
    </source>
</evidence>
<protein>
    <submittedName>
        <fullName evidence="2">Acetyltransferase (GNAT) family protein</fullName>
    </submittedName>
</protein>
<dbReference type="SUPFAM" id="SSF55729">
    <property type="entry name" value="Acyl-CoA N-acyltransferases (Nat)"/>
    <property type="match status" value="1"/>
</dbReference>
<gene>
    <name evidence="2" type="ORF">SAMN05444359_101448</name>
</gene>
<dbReference type="CDD" id="cd04301">
    <property type="entry name" value="NAT_SF"/>
    <property type="match status" value="1"/>
</dbReference>
<dbReference type="EMBL" id="FOFB01000001">
    <property type="protein sequence ID" value="SEP67954.1"/>
    <property type="molecule type" value="Genomic_DNA"/>
</dbReference>
<accession>A0A1H8ZU98</accession>
<name>A0A1H8ZU98_9BACT</name>
<dbReference type="RefSeq" id="WP_090165150.1">
    <property type="nucleotide sequence ID" value="NZ_FOFB01000001.1"/>
</dbReference>
<reference evidence="3" key="1">
    <citation type="submission" date="2016-10" db="EMBL/GenBank/DDBJ databases">
        <authorList>
            <person name="Varghese N."/>
            <person name="Submissions S."/>
        </authorList>
    </citation>
    <scope>NUCLEOTIDE SEQUENCE [LARGE SCALE GENOMIC DNA]</scope>
    <source>
        <strain evidence="3">DSM 24740</strain>
    </source>
</reference>
<feature type="domain" description="N-acetyltransferase" evidence="1">
    <location>
        <begin position="7"/>
        <end position="153"/>
    </location>
</feature>